<dbReference type="PANTHER" id="PTHR38355:SF1">
    <property type="entry name" value="OS06G0149500 PROTEIN"/>
    <property type="match status" value="1"/>
</dbReference>
<protein>
    <submittedName>
        <fullName evidence="1">Uncharacterized protein</fullName>
    </submittedName>
</protein>
<organism evidence="1 2">
    <name type="scientific">Perilla frutescens var. hirtella</name>
    <name type="common">Perilla citriodora</name>
    <name type="synonym">Perilla setoyensis</name>
    <dbReference type="NCBI Taxonomy" id="608512"/>
    <lineage>
        <taxon>Eukaryota</taxon>
        <taxon>Viridiplantae</taxon>
        <taxon>Streptophyta</taxon>
        <taxon>Embryophyta</taxon>
        <taxon>Tracheophyta</taxon>
        <taxon>Spermatophyta</taxon>
        <taxon>Magnoliopsida</taxon>
        <taxon>eudicotyledons</taxon>
        <taxon>Gunneridae</taxon>
        <taxon>Pentapetalae</taxon>
        <taxon>asterids</taxon>
        <taxon>lamiids</taxon>
        <taxon>Lamiales</taxon>
        <taxon>Lamiaceae</taxon>
        <taxon>Nepetoideae</taxon>
        <taxon>Elsholtzieae</taxon>
        <taxon>Perilla</taxon>
    </lineage>
</organism>
<dbReference type="EMBL" id="SDAM02000063">
    <property type="protein sequence ID" value="KAH6832802.1"/>
    <property type="molecule type" value="Genomic_DNA"/>
</dbReference>
<evidence type="ECO:0000313" key="1">
    <source>
        <dbReference type="EMBL" id="KAH6832802.1"/>
    </source>
</evidence>
<evidence type="ECO:0000313" key="2">
    <source>
        <dbReference type="Proteomes" id="UP001190926"/>
    </source>
</evidence>
<reference evidence="1 2" key="1">
    <citation type="journal article" date="2021" name="Nat. Commun.">
        <title>Incipient diploidization of the medicinal plant Perilla within 10,000 years.</title>
        <authorList>
            <person name="Zhang Y."/>
            <person name="Shen Q."/>
            <person name="Leng L."/>
            <person name="Zhang D."/>
            <person name="Chen S."/>
            <person name="Shi Y."/>
            <person name="Ning Z."/>
            <person name="Chen S."/>
        </authorList>
    </citation>
    <scope>NUCLEOTIDE SEQUENCE [LARGE SCALE GENOMIC DNA]</scope>
    <source>
        <strain evidence="2">cv. PC099</strain>
    </source>
</reference>
<dbReference type="AlphaFoldDB" id="A0AAD4JFG4"/>
<accession>A0AAD4JFG4</accession>
<keyword evidence="2" id="KW-1185">Reference proteome</keyword>
<comment type="caution">
    <text evidence="1">The sequence shown here is derived from an EMBL/GenBank/DDBJ whole genome shotgun (WGS) entry which is preliminary data.</text>
</comment>
<proteinExistence type="predicted"/>
<sequence length="112" mass="12081">MERVSSALNRAASNPTVVNTFLGVAFCALTARSWLQDQTISALEAEKEALLKTNKQIKSIIWESKQTLYAEASANPQKAIVPLSTLQAIYGDVVTPAPNSGNFTIRICSILA</sequence>
<dbReference type="GO" id="GO:0005739">
    <property type="term" value="C:mitochondrion"/>
    <property type="evidence" value="ECO:0007669"/>
    <property type="project" value="TreeGrafter"/>
</dbReference>
<name>A0AAD4JFG4_PERFH</name>
<gene>
    <name evidence="1" type="ORF">C2S53_006049</name>
</gene>
<dbReference type="Proteomes" id="UP001190926">
    <property type="component" value="Unassembled WGS sequence"/>
</dbReference>
<dbReference type="PANTHER" id="PTHR38355">
    <property type="entry name" value="OS06G0149500 PROTEIN"/>
    <property type="match status" value="1"/>
</dbReference>